<accession>A0A183JNU0</accession>
<evidence type="ECO:0000256" key="1">
    <source>
        <dbReference type="SAM" id="MobiDB-lite"/>
    </source>
</evidence>
<organism evidence="4">
    <name type="scientific">Schistosoma curassoni</name>
    <dbReference type="NCBI Taxonomy" id="6186"/>
    <lineage>
        <taxon>Eukaryota</taxon>
        <taxon>Metazoa</taxon>
        <taxon>Spiralia</taxon>
        <taxon>Lophotrochozoa</taxon>
        <taxon>Platyhelminthes</taxon>
        <taxon>Trematoda</taxon>
        <taxon>Digenea</taxon>
        <taxon>Strigeidida</taxon>
        <taxon>Schistosomatoidea</taxon>
        <taxon>Schistosomatidae</taxon>
        <taxon>Schistosoma</taxon>
    </lineage>
</organism>
<feature type="region of interest" description="Disordered" evidence="1">
    <location>
        <begin position="84"/>
        <end position="109"/>
    </location>
</feature>
<keyword evidence="3" id="KW-1185">Reference proteome</keyword>
<dbReference type="AlphaFoldDB" id="A0A183JNU0"/>
<evidence type="ECO:0000313" key="2">
    <source>
        <dbReference type="EMBL" id="VDO88544.1"/>
    </source>
</evidence>
<gene>
    <name evidence="2" type="ORF">SCUD_LOCUS4377</name>
</gene>
<feature type="compositionally biased region" description="Polar residues" evidence="1">
    <location>
        <begin position="85"/>
        <end position="109"/>
    </location>
</feature>
<proteinExistence type="predicted"/>
<protein>
    <submittedName>
        <fullName evidence="4">RH2 domain-containing protein</fullName>
    </submittedName>
</protein>
<name>A0A183JNU0_9TREM</name>
<evidence type="ECO:0000313" key="4">
    <source>
        <dbReference type="WBParaSite" id="SCUD_0000437601-mRNA-1"/>
    </source>
</evidence>
<reference evidence="2 3" key="2">
    <citation type="submission" date="2018-11" db="EMBL/GenBank/DDBJ databases">
        <authorList>
            <consortium name="Pathogen Informatics"/>
        </authorList>
    </citation>
    <scope>NUCLEOTIDE SEQUENCE [LARGE SCALE GENOMIC DNA]</scope>
    <source>
        <strain evidence="2">Dakar</strain>
        <strain evidence="3">Dakar, Senegal</strain>
    </source>
</reference>
<sequence length="109" mass="12740">MRNKILTERIDDLEKQLLDKGFVSPSKLQLEQAIRRDLLRLNNENIELKFELEALRSDTTRYKTRVHDLQAYVDLLKQEKEALRSGQNLDKSFNSDSSTMSSIKRVSLT</sequence>
<reference evidence="4" key="1">
    <citation type="submission" date="2016-06" db="UniProtKB">
        <authorList>
            <consortium name="WormBaseParasite"/>
        </authorList>
    </citation>
    <scope>IDENTIFICATION</scope>
</reference>
<dbReference type="Proteomes" id="UP000279833">
    <property type="component" value="Unassembled WGS sequence"/>
</dbReference>
<dbReference type="WBParaSite" id="SCUD_0000437601-mRNA-1">
    <property type="protein sequence ID" value="SCUD_0000437601-mRNA-1"/>
    <property type="gene ID" value="SCUD_0000437601"/>
</dbReference>
<evidence type="ECO:0000313" key="3">
    <source>
        <dbReference type="Proteomes" id="UP000279833"/>
    </source>
</evidence>
<dbReference type="EMBL" id="UZAK01005756">
    <property type="protein sequence ID" value="VDO88544.1"/>
    <property type="molecule type" value="Genomic_DNA"/>
</dbReference>